<reference evidence="2" key="1">
    <citation type="submission" date="2020-12" db="UniProtKB">
        <authorList>
            <consortium name="WormBaseParasite"/>
        </authorList>
    </citation>
    <scope>IDENTIFICATION</scope>
    <source>
        <strain evidence="2">MHco3</strain>
    </source>
</reference>
<dbReference type="Proteomes" id="UP000025227">
    <property type="component" value="Unplaced"/>
</dbReference>
<sequence>MRQERPACAHPSTYGPYYFDVRFGDLDPTKTGWTCYQRHSTRSEKDKLPKFLTQACIRGSGDPSSIKNEDQECQRIGKKSKFRWGRQVMQYHGNRWTRMDTDRIPRDIKRTTTADNTMVRLLHQSSGRNECYASCPSSWTDTLDYSGSRQERM</sequence>
<keyword evidence="1" id="KW-1185">Reference proteome</keyword>
<protein>
    <submittedName>
        <fullName evidence="2">NAC domain-containing protein</fullName>
    </submittedName>
</protein>
<evidence type="ECO:0000313" key="1">
    <source>
        <dbReference type="Proteomes" id="UP000025227"/>
    </source>
</evidence>
<organism evidence="1 2">
    <name type="scientific">Haemonchus contortus</name>
    <name type="common">Barber pole worm</name>
    <dbReference type="NCBI Taxonomy" id="6289"/>
    <lineage>
        <taxon>Eukaryota</taxon>
        <taxon>Metazoa</taxon>
        <taxon>Ecdysozoa</taxon>
        <taxon>Nematoda</taxon>
        <taxon>Chromadorea</taxon>
        <taxon>Rhabditida</taxon>
        <taxon>Rhabditina</taxon>
        <taxon>Rhabditomorpha</taxon>
        <taxon>Strongyloidea</taxon>
        <taxon>Trichostrongylidae</taxon>
        <taxon>Haemonchus</taxon>
    </lineage>
</organism>
<accession>A0A7I4YAQ4</accession>
<dbReference type="WBParaSite" id="HCON_00070500-00001">
    <property type="protein sequence ID" value="HCON_00070500-00001"/>
    <property type="gene ID" value="HCON_00070500"/>
</dbReference>
<dbReference type="AlphaFoldDB" id="A0A7I4YAQ4"/>
<evidence type="ECO:0000313" key="2">
    <source>
        <dbReference type="WBParaSite" id="HCON_00070500-00001"/>
    </source>
</evidence>
<name>A0A7I4YAQ4_HAECO</name>
<proteinExistence type="predicted"/>